<dbReference type="AlphaFoldDB" id="A0AAD9WYB5"/>
<accession>A0AAD9WYB5</accession>
<feature type="region of interest" description="Disordered" evidence="1">
    <location>
        <begin position="43"/>
        <end position="70"/>
    </location>
</feature>
<reference evidence="2" key="1">
    <citation type="journal article" date="2023" name="Plant J.">
        <title>Genome sequences and population genomics provide insights into the demographic history, inbreeding, and mutation load of two 'living fossil' tree species of Dipteronia.</title>
        <authorList>
            <person name="Feng Y."/>
            <person name="Comes H.P."/>
            <person name="Chen J."/>
            <person name="Zhu S."/>
            <person name="Lu R."/>
            <person name="Zhang X."/>
            <person name="Li P."/>
            <person name="Qiu J."/>
            <person name="Olsen K.M."/>
            <person name="Qiu Y."/>
        </authorList>
    </citation>
    <scope>NUCLEOTIDE SEQUENCE</scope>
    <source>
        <strain evidence="2">KIB01</strain>
    </source>
</reference>
<organism evidence="2 3">
    <name type="scientific">Dipteronia dyeriana</name>
    <dbReference type="NCBI Taxonomy" id="168575"/>
    <lineage>
        <taxon>Eukaryota</taxon>
        <taxon>Viridiplantae</taxon>
        <taxon>Streptophyta</taxon>
        <taxon>Embryophyta</taxon>
        <taxon>Tracheophyta</taxon>
        <taxon>Spermatophyta</taxon>
        <taxon>Magnoliopsida</taxon>
        <taxon>eudicotyledons</taxon>
        <taxon>Gunneridae</taxon>
        <taxon>Pentapetalae</taxon>
        <taxon>rosids</taxon>
        <taxon>malvids</taxon>
        <taxon>Sapindales</taxon>
        <taxon>Sapindaceae</taxon>
        <taxon>Hippocastanoideae</taxon>
        <taxon>Acereae</taxon>
        <taxon>Dipteronia</taxon>
    </lineage>
</organism>
<comment type="caution">
    <text evidence="2">The sequence shown here is derived from an EMBL/GenBank/DDBJ whole genome shotgun (WGS) entry which is preliminary data.</text>
</comment>
<gene>
    <name evidence="2" type="ORF">Ddye_015878</name>
</gene>
<dbReference type="Proteomes" id="UP001280121">
    <property type="component" value="Unassembled WGS sequence"/>
</dbReference>
<keyword evidence="3" id="KW-1185">Reference proteome</keyword>
<evidence type="ECO:0000313" key="3">
    <source>
        <dbReference type="Proteomes" id="UP001280121"/>
    </source>
</evidence>
<evidence type="ECO:0000256" key="1">
    <source>
        <dbReference type="SAM" id="MobiDB-lite"/>
    </source>
</evidence>
<sequence length="113" mass="12823">MVKMMRFEVEKFDEKINFGLWQARVKDLLIQYGLHKALKGKSTQVKHNGSRDFEKETVGTSSEKSVMSNDDWEDLDERAASAIRLCLAKNVLANVHGAYSAKDFGRGLKNCIK</sequence>
<evidence type="ECO:0000313" key="2">
    <source>
        <dbReference type="EMBL" id="KAK2648389.1"/>
    </source>
</evidence>
<proteinExistence type="predicted"/>
<protein>
    <submittedName>
        <fullName evidence="2">Uncharacterized protein</fullName>
    </submittedName>
</protein>
<feature type="compositionally biased region" description="Polar residues" evidence="1">
    <location>
        <begin position="58"/>
        <end position="68"/>
    </location>
</feature>
<dbReference type="EMBL" id="JANJYI010000005">
    <property type="protein sequence ID" value="KAK2648389.1"/>
    <property type="molecule type" value="Genomic_DNA"/>
</dbReference>
<name>A0AAD9WYB5_9ROSI</name>